<accession>A0A5K7X6H3</accession>
<proteinExistence type="predicted"/>
<keyword evidence="2" id="KW-1185">Reference proteome</keyword>
<protein>
    <submittedName>
        <fullName evidence="1">Uncharacterized protein</fullName>
    </submittedName>
</protein>
<gene>
    <name evidence="1" type="ORF">PLANPX_1034</name>
</gene>
<dbReference type="AlphaFoldDB" id="A0A5K7X6H3"/>
<dbReference type="KEGG" id="lpav:PLANPX_1034"/>
<evidence type="ECO:0000313" key="2">
    <source>
        <dbReference type="Proteomes" id="UP000326837"/>
    </source>
</evidence>
<dbReference type="EMBL" id="AP021861">
    <property type="protein sequence ID" value="BBO31422.1"/>
    <property type="molecule type" value="Genomic_DNA"/>
</dbReference>
<reference evidence="2" key="1">
    <citation type="submission" date="2019-10" db="EMBL/GenBank/DDBJ databases">
        <title>Lacipirellula parvula gen. nov., sp. nov., representing a lineage of planctomycetes widespread in freshwater anoxic habitats, and description of the family Lacipirellulaceae.</title>
        <authorList>
            <person name="Dedysh S.N."/>
            <person name="Kulichevskaya I.S."/>
            <person name="Beletsky A.V."/>
            <person name="Rakitin A.L."/>
            <person name="Mardanov A.V."/>
            <person name="Ivanova A.A."/>
            <person name="Saltykova V.X."/>
            <person name="Rijpstra W.I.C."/>
            <person name="Sinninghe Damste J.S."/>
            <person name="Ravin N.V."/>
        </authorList>
    </citation>
    <scope>NUCLEOTIDE SEQUENCE [LARGE SCALE GENOMIC DNA]</scope>
    <source>
        <strain evidence="2">PX69</strain>
    </source>
</reference>
<organism evidence="1 2">
    <name type="scientific">Lacipirellula parvula</name>
    <dbReference type="NCBI Taxonomy" id="2650471"/>
    <lineage>
        <taxon>Bacteria</taxon>
        <taxon>Pseudomonadati</taxon>
        <taxon>Planctomycetota</taxon>
        <taxon>Planctomycetia</taxon>
        <taxon>Pirellulales</taxon>
        <taxon>Lacipirellulaceae</taxon>
        <taxon>Lacipirellula</taxon>
    </lineage>
</organism>
<sequence length="38" mass="4096">MGCRSNLIRSLSVNSNLINAAAMDAAAKKRKGNRHGRL</sequence>
<dbReference type="Proteomes" id="UP000326837">
    <property type="component" value="Chromosome"/>
</dbReference>
<name>A0A5K7X6H3_9BACT</name>
<evidence type="ECO:0000313" key="1">
    <source>
        <dbReference type="EMBL" id="BBO31422.1"/>
    </source>
</evidence>